<protein>
    <submittedName>
        <fullName evidence="7">Branched-chain amino acid transport system / permease component</fullName>
    </submittedName>
</protein>
<dbReference type="Pfam" id="PF02653">
    <property type="entry name" value="BPD_transp_2"/>
    <property type="match status" value="1"/>
</dbReference>
<feature type="transmembrane region" description="Helical" evidence="6">
    <location>
        <begin position="200"/>
        <end position="218"/>
    </location>
</feature>
<evidence type="ECO:0000256" key="6">
    <source>
        <dbReference type="SAM" id="Phobius"/>
    </source>
</evidence>
<keyword evidence="8" id="KW-1185">Reference proteome</keyword>
<dbReference type="InterPro" id="IPR001851">
    <property type="entry name" value="ABC_transp_permease"/>
</dbReference>
<evidence type="ECO:0000256" key="1">
    <source>
        <dbReference type="ARBA" id="ARBA00004651"/>
    </source>
</evidence>
<evidence type="ECO:0000313" key="7">
    <source>
        <dbReference type="EMBL" id="QGP92582.1"/>
    </source>
</evidence>
<dbReference type="AlphaFoldDB" id="A0A6I5ZRF9"/>
<feature type="transmembrane region" description="Helical" evidence="6">
    <location>
        <begin position="149"/>
        <end position="168"/>
    </location>
</feature>
<evidence type="ECO:0000256" key="5">
    <source>
        <dbReference type="ARBA" id="ARBA00023136"/>
    </source>
</evidence>
<evidence type="ECO:0000256" key="2">
    <source>
        <dbReference type="ARBA" id="ARBA00022475"/>
    </source>
</evidence>
<feature type="transmembrane region" description="Helical" evidence="6">
    <location>
        <begin position="91"/>
        <end position="110"/>
    </location>
</feature>
<evidence type="ECO:0000256" key="3">
    <source>
        <dbReference type="ARBA" id="ARBA00022692"/>
    </source>
</evidence>
<keyword evidence="2" id="KW-1003">Cell membrane</keyword>
<sequence length="365" mass="38783">MKSNVGTIIDHIWERTKANLYLPFLAVISALLIGSIVMVIVGYNPLVAYQAMFLGACGSKGSLSETLLKTIPLLFTGIGVAIAFKGRSFNIGAEGQFYMGALVVSWLGVVGKGIPAFLFIPMLLIVAFITGALYGALPGYLKARVGASEIVTTVMLNSIAIQLVSYMVQGPLQEPRHFYPETAEILNTAKLGIILPGTRLHAGLLLALLAAVLCYLLLYKTVLGYQIRAVGANAEAAEYAGINVKRNIVTTMALSGGLAGLAGAVEVMGVTWKLYQNISPGYGYTAIAVALLARENPLAVILSALLFGALNTGSNMMARSVNVPSVLSSLVQSLVIFFVVGYSVFEYKFAPNHKRSIAREEGLSV</sequence>
<feature type="transmembrane region" description="Helical" evidence="6">
    <location>
        <begin position="282"/>
        <end position="306"/>
    </location>
</feature>
<dbReference type="OrthoDB" id="45037at2"/>
<reference evidence="7 8" key="1">
    <citation type="submission" date="2019-11" db="EMBL/GenBank/DDBJ databases">
        <title>Genome sequence of Moorella glycerini DSM11254.</title>
        <authorList>
            <person name="Poehlein A."/>
            <person name="Boeer T."/>
            <person name="Daniel R."/>
        </authorList>
    </citation>
    <scope>NUCLEOTIDE SEQUENCE [LARGE SCALE GENOMIC DNA]</scope>
    <source>
        <strain evidence="7 8">DSM 11254</strain>
    </source>
</reference>
<keyword evidence="3 6" id="KW-0812">Transmembrane</keyword>
<keyword evidence="5 6" id="KW-0472">Membrane</keyword>
<proteinExistence type="predicted"/>
<comment type="subcellular location">
    <subcellularLocation>
        <location evidence="1">Cell membrane</location>
        <topology evidence="1">Multi-pass membrane protein</topology>
    </subcellularLocation>
</comment>
<feature type="transmembrane region" description="Helical" evidence="6">
    <location>
        <begin position="116"/>
        <end position="137"/>
    </location>
</feature>
<dbReference type="GO" id="GO:0022857">
    <property type="term" value="F:transmembrane transporter activity"/>
    <property type="evidence" value="ECO:0007669"/>
    <property type="project" value="InterPro"/>
</dbReference>
<name>A0A6I5ZRF9_9FIRM</name>
<feature type="transmembrane region" description="Helical" evidence="6">
    <location>
        <begin position="66"/>
        <end position="84"/>
    </location>
</feature>
<dbReference type="RefSeq" id="WP_156273413.1">
    <property type="nucleotide sequence ID" value="NZ_CP046244.1"/>
</dbReference>
<organism evidence="7 8">
    <name type="scientific">Neomoorella glycerini</name>
    <dbReference type="NCBI Taxonomy" id="55779"/>
    <lineage>
        <taxon>Bacteria</taxon>
        <taxon>Bacillati</taxon>
        <taxon>Bacillota</taxon>
        <taxon>Clostridia</taxon>
        <taxon>Neomoorellales</taxon>
        <taxon>Neomoorellaceae</taxon>
        <taxon>Neomoorella</taxon>
    </lineage>
</organism>
<dbReference type="PANTHER" id="PTHR47089">
    <property type="entry name" value="ABC TRANSPORTER, PERMEASE PROTEIN"/>
    <property type="match status" value="1"/>
</dbReference>
<evidence type="ECO:0000256" key="4">
    <source>
        <dbReference type="ARBA" id="ARBA00022989"/>
    </source>
</evidence>
<gene>
    <name evidence="7" type="ORF">MGLY_19680</name>
</gene>
<keyword evidence="4 6" id="KW-1133">Transmembrane helix</keyword>
<evidence type="ECO:0000313" key="8">
    <source>
        <dbReference type="Proteomes" id="UP000425916"/>
    </source>
</evidence>
<feature type="transmembrane region" description="Helical" evidence="6">
    <location>
        <begin position="20"/>
        <end position="46"/>
    </location>
</feature>
<accession>A0A6I5ZRF9</accession>
<dbReference type="CDD" id="cd06580">
    <property type="entry name" value="TM_PBP1_transp_TpRbsC_like"/>
    <property type="match status" value="1"/>
</dbReference>
<feature type="transmembrane region" description="Helical" evidence="6">
    <location>
        <begin position="326"/>
        <end position="345"/>
    </location>
</feature>
<dbReference type="EMBL" id="CP046244">
    <property type="protein sequence ID" value="QGP92582.1"/>
    <property type="molecule type" value="Genomic_DNA"/>
</dbReference>
<dbReference type="GO" id="GO:0005886">
    <property type="term" value="C:plasma membrane"/>
    <property type="evidence" value="ECO:0007669"/>
    <property type="project" value="UniProtKB-SubCell"/>
</dbReference>
<dbReference type="PANTHER" id="PTHR47089:SF1">
    <property type="entry name" value="GUANOSINE ABC TRANSPORTER PERMEASE PROTEIN NUPP"/>
    <property type="match status" value="1"/>
</dbReference>
<dbReference type="Proteomes" id="UP000425916">
    <property type="component" value="Chromosome"/>
</dbReference>